<organism evidence="2 3">
    <name type="scientific">Durusdinium trenchii</name>
    <dbReference type="NCBI Taxonomy" id="1381693"/>
    <lineage>
        <taxon>Eukaryota</taxon>
        <taxon>Sar</taxon>
        <taxon>Alveolata</taxon>
        <taxon>Dinophyceae</taxon>
        <taxon>Suessiales</taxon>
        <taxon>Symbiodiniaceae</taxon>
        <taxon>Durusdinium</taxon>
    </lineage>
</organism>
<dbReference type="EMBL" id="CAXAMM010005559">
    <property type="protein sequence ID" value="CAK9007772.1"/>
    <property type="molecule type" value="Genomic_DNA"/>
</dbReference>
<feature type="region of interest" description="Disordered" evidence="1">
    <location>
        <begin position="2241"/>
        <end position="2316"/>
    </location>
</feature>
<feature type="compositionally biased region" description="Low complexity" evidence="1">
    <location>
        <begin position="213"/>
        <end position="227"/>
    </location>
</feature>
<feature type="region of interest" description="Disordered" evidence="1">
    <location>
        <begin position="181"/>
        <end position="256"/>
    </location>
</feature>
<feature type="region of interest" description="Disordered" evidence="1">
    <location>
        <begin position="1245"/>
        <end position="1275"/>
    </location>
</feature>
<reference evidence="2 3" key="1">
    <citation type="submission" date="2024-02" db="EMBL/GenBank/DDBJ databases">
        <authorList>
            <person name="Chen Y."/>
            <person name="Shah S."/>
            <person name="Dougan E. K."/>
            <person name="Thang M."/>
            <person name="Chan C."/>
        </authorList>
    </citation>
    <scope>NUCLEOTIDE SEQUENCE [LARGE SCALE GENOMIC DNA]</scope>
</reference>
<feature type="compositionally biased region" description="Low complexity" evidence="1">
    <location>
        <begin position="2241"/>
        <end position="2296"/>
    </location>
</feature>
<feature type="compositionally biased region" description="Basic and acidic residues" evidence="1">
    <location>
        <begin position="126"/>
        <end position="148"/>
    </location>
</feature>
<gene>
    <name evidence="2" type="ORF">SCF082_LOCUS9599</name>
</gene>
<evidence type="ECO:0000313" key="2">
    <source>
        <dbReference type="EMBL" id="CAK9007772.1"/>
    </source>
</evidence>
<keyword evidence="3" id="KW-1185">Reference proteome</keyword>
<sequence>MVHHSVGDQNTLDHIGALLQTFAASMPATSVWDAVDYVKCCKHDWTPEEEDLVLQLQRALGEPDFQMSVLEDNGKLVVAIMDGTRKVRLGNRSSVSKKKAEHHDTGAAASATYAEMSAGMDELRKRTHTAREVEQKAQEVRSKMEKAGSLDTALGADTNPSEDEDMGFHTFLPSMLSLASAKTRAKRPMPVPPMPQASAGGEGKLRKVSKPGSAPSSLPSTPASSALGIRTPEPLEPEPQEPEAKPRDKKSMEKLKKAREFIDAKKKAFSDENLWEGKMKSRAFQSLSTQMEQNAHKIRGIDTDEPEVDFLVELMLDFSEKVNAKYELFQKMKKDPANILGNMESEDLDVFCSLSPALFAKIVIWLGNSLLKNDPANSVALFKLMSFDPTDGALTLYHYMTAAGGKVKGLAHGISLQQQLLNLWHERIWRMKGQQIIRSLPLKDFDLSKLPPDWAPADANDHLESYCAAVRLEMQAIKVAAVDFQEDGSGGSPKDNFSASLVVAKKNLLGSKMQSFIKTGLLKTWWARMTAASKQVVTISDVIEKCRALMSNFPTTEIDAARSASASYEFAQICGKKDMCEKIALAKYLDRKTDEQSVSDSQAEPNTHVDKLKREVGLAGEMVDTFAVKTVETVSDIFAKGDHQCEFHAKTFIDKTWFLSLWKLLKEFQVDTWNLILENVAMVVSSAVFDAVTLLSKVKECEESLTVQTFVEACRLMSQLKGDRVWMPVNDFISSSKSTGALLPESFILLVGRLQKLPLLLDDKPPMWSKALIVNGQKDALLKLETSVRAFLGPQVERQLRAIKVVQDFESEDGKTPAYFAEPWSDKGMVNAGVLAYLDLSSLASVTDILEQIKNYKKARETLCQKLTKEAHEIGSKVNQNKAMFVSVYEKMRKIVQEVNGEKGSEWLSAPSVVTAVDELNKDQERLEHVLKEGLPALQGAEALGNAFLGWKDDLSKDADIIKDNKFSLLESSMAQEPSAAQVGVGVYTGMAAELLLRKGCPPATMLADLKLLGQFMQNVLKVQKKSIHPLVIAALEKLGKGNCPVPRGFRGEGVKKRTGHSDPNPFLQPPDVGQLTLFDLKAFVFRKRVRRPGSCRNREEVKLEKPKRQLTLFDIKAFVFRKRACCPGGRRSNRRVVKKQKRQLTLFDLKSFLGLGEKELGHQMCSGGGGDERCVISRLFSIAERSRVVTDVVKSLGQGFDVSQIHFSGYKRNAMTMPVIGGCLLAVLLTTALRSEFRSCVTEEPQSGLAQSDDDDQDDATDASGSSSNFPQHLRDEWPTLAHSGSGYSSSELEWLYNDLQWEDKCVDNVYNYSWCTPKTDPCPISCAADEQLCYGTAYYDNGEPNWMVSGNQTCVKMGEPCPCNTQHEVLCNTTWGTYCQATYYGQCPISCAADEIYCTAVAYDEFGYENWSAPYQESCAAAKDGCPCNQQWEKRCTEGEWSWCVPHYMSCPVDCGDKTTCWHWSGNQTCGTDTGCVCESEELTCPDAAGVNECYPKVYYPDGCPLNCNYDTHTYCYEVGYDASGFMTWTEYCKEKTSPDDWDCPVICKNETSKKCGDGWDAYCVGLTDTCPEVCTSEQQLCWVTDYDASGNWLGGADQCHPANEDCPCGSNSQLCSFDGYSYCESTFYGCPVTCTADQKYCYPVSYTPEGEWDYSVPVQETCAGLDETCECGANAKMCKWTDEWGWEEEYCMPSAWECPVTCTAEQKRCYLTDYNASGYPEKYSEKCVGKEESCRCGTHSQKCYDPYFDEDYCYPLVDFWSGQKMNCPVYCKDNEDYCYIPSYDARGDWISFTEMCVPQGTPCDCSKGQNAFACTWNDPTWGSWTECLPTSGPGSYCPSDCPQGEVACDLVEDYLPNGTSLGFVTPSVKCAKSHDKCPCGKEAERCPGTGCIFKDEGCPVTCGADEKKCYLTDYTGNGEFISDRETCVAADATCPCGKNTAKCANTDLCLTTAEAAIVCPCKASETECLVVDYDKNGEATGFSTQCVKEGQSCPCGKNTLSCPDPNDALAKLCAPSFNTKKCPEPCTADAIAAGNVTCVQTNLNSNGKFKSETVTCIGANATCPAGEGMKKCLSGATISVDTTCMNLYATATTQNRRLDSSTATRETCNAIVTMSSLSADAKKNAETARVKINSVLQIPSGLKTTLAVKTATRRLKEQERALNSGGTVIYGIDNQGVATSVSPSQVCEQLKKMVKSSNPSLTKAVSTVGVINAQAGVNLEISSTALQSRSQAAKAAKAAQAGVTTRSTTTTVPQADDSTTTTTTADASGGNPSTSTSTSGASDGDSSTSGSTSEAPNTSSSGPVEGSGTSNGAMGIRHLSLLALLSWLTWA</sequence>
<proteinExistence type="predicted"/>
<accession>A0ABP0J0A7</accession>
<protein>
    <submittedName>
        <fullName evidence="2">Uncharacterized protein</fullName>
    </submittedName>
</protein>
<evidence type="ECO:0000313" key="3">
    <source>
        <dbReference type="Proteomes" id="UP001642464"/>
    </source>
</evidence>
<feature type="compositionally biased region" description="Acidic residues" evidence="1">
    <location>
        <begin position="1253"/>
        <end position="1262"/>
    </location>
</feature>
<feature type="region of interest" description="Disordered" evidence="1">
    <location>
        <begin position="126"/>
        <end position="168"/>
    </location>
</feature>
<feature type="compositionally biased region" description="Basic and acidic residues" evidence="1">
    <location>
        <begin position="242"/>
        <end position="256"/>
    </location>
</feature>
<feature type="compositionally biased region" description="Polar residues" evidence="1">
    <location>
        <begin position="2297"/>
        <end position="2315"/>
    </location>
</feature>
<dbReference type="Proteomes" id="UP001642464">
    <property type="component" value="Unassembled WGS sequence"/>
</dbReference>
<name>A0ABP0J0A7_9DINO</name>
<comment type="caution">
    <text evidence="2">The sequence shown here is derived from an EMBL/GenBank/DDBJ whole genome shotgun (WGS) entry which is preliminary data.</text>
</comment>
<evidence type="ECO:0000256" key="1">
    <source>
        <dbReference type="SAM" id="MobiDB-lite"/>
    </source>
</evidence>